<reference evidence="3 4" key="1">
    <citation type="submission" date="2016-05" db="EMBL/GenBank/DDBJ databases">
        <title>Draft genome sequence of Pediococcus parvulus 2.6, a probiotic beta-glucan producer strain.</title>
        <authorList>
            <person name="Mohedano M.L."/>
            <person name="Perez-Ramos A."/>
            <person name="Duenas M.T."/>
            <person name="Lamontanara A."/>
            <person name="Orru L."/>
            <person name="Spano G."/>
            <person name="Capozzi V."/>
            <person name="Lopez P."/>
        </authorList>
    </citation>
    <scope>NUCLEOTIDE SEQUENCE [LARGE SCALE GENOMIC DNA]</scope>
    <source>
        <strain evidence="3 4">2.6</strain>
    </source>
</reference>
<dbReference type="EMBL" id="WERX01000013">
    <property type="protein sequence ID" value="MDV7694246.1"/>
    <property type="molecule type" value="Genomic_DNA"/>
</dbReference>
<feature type="domain" description="SnoaL-like" evidence="1">
    <location>
        <begin position="8"/>
        <end position="105"/>
    </location>
</feature>
<evidence type="ECO:0000313" key="3">
    <source>
        <dbReference type="EMBL" id="OAD64077.1"/>
    </source>
</evidence>
<dbReference type="Gene3D" id="3.10.450.50">
    <property type="match status" value="1"/>
</dbReference>
<dbReference type="InterPro" id="IPR032710">
    <property type="entry name" value="NTF2-like_dom_sf"/>
</dbReference>
<sequence>MTREVIIAEYFQMWITKDFSKLTEYFAPEICYTECYGPQYVGLDEVQQWIKNESAKQTVLEWQIDEIKSVDNQSFVKWFFKAHEQTTYEFDGVSVIQWNAEGKISKLDEYQSKSDHIRPYQIK</sequence>
<gene>
    <name evidence="3" type="ORF">A7K95_06900</name>
    <name evidence="2" type="ORF">GA842_04950</name>
</gene>
<name>A0AAP5TC02_9LACO</name>
<protein>
    <submittedName>
        <fullName evidence="2">Nuclear transport factor 2 family protein</fullName>
    </submittedName>
</protein>
<dbReference type="SUPFAM" id="SSF54427">
    <property type="entry name" value="NTF2-like"/>
    <property type="match status" value="1"/>
</dbReference>
<evidence type="ECO:0000313" key="4">
    <source>
        <dbReference type="Proteomes" id="UP000077280"/>
    </source>
</evidence>
<dbReference type="Pfam" id="PF12680">
    <property type="entry name" value="SnoaL_2"/>
    <property type="match status" value="1"/>
</dbReference>
<dbReference type="GeneID" id="93383925"/>
<dbReference type="InterPro" id="IPR037401">
    <property type="entry name" value="SnoaL-like"/>
</dbReference>
<dbReference type="Proteomes" id="UP001275867">
    <property type="component" value="Unassembled WGS sequence"/>
</dbReference>
<dbReference type="AlphaFoldDB" id="A0AAP5TC02"/>
<keyword evidence="4" id="KW-1185">Reference proteome</keyword>
<dbReference type="EMBL" id="LXND01000047">
    <property type="protein sequence ID" value="OAD64077.1"/>
    <property type="molecule type" value="Genomic_DNA"/>
</dbReference>
<evidence type="ECO:0000259" key="1">
    <source>
        <dbReference type="Pfam" id="PF12680"/>
    </source>
</evidence>
<dbReference type="RefSeq" id="WP_068806540.1">
    <property type="nucleotide sequence ID" value="NZ_LXND01000047.1"/>
</dbReference>
<organism evidence="2 5">
    <name type="scientific">Pediococcus parvulus</name>
    <dbReference type="NCBI Taxonomy" id="54062"/>
    <lineage>
        <taxon>Bacteria</taxon>
        <taxon>Bacillati</taxon>
        <taxon>Bacillota</taxon>
        <taxon>Bacilli</taxon>
        <taxon>Lactobacillales</taxon>
        <taxon>Lactobacillaceae</taxon>
        <taxon>Pediococcus</taxon>
    </lineage>
</organism>
<dbReference type="Proteomes" id="UP000077280">
    <property type="component" value="Unassembled WGS sequence"/>
</dbReference>
<comment type="caution">
    <text evidence="2">The sequence shown here is derived from an EMBL/GenBank/DDBJ whole genome shotgun (WGS) entry which is preliminary data.</text>
</comment>
<evidence type="ECO:0000313" key="2">
    <source>
        <dbReference type="EMBL" id="MDV7694246.1"/>
    </source>
</evidence>
<accession>A0AAP5TC02</accession>
<reference evidence="2" key="2">
    <citation type="submission" date="2019-10" db="EMBL/GenBank/DDBJ databases">
        <title>Malate fermentation in French cider.</title>
        <authorList>
            <person name="Cousin F.J."/>
            <person name="Medina Fernandez S."/>
            <person name="Misery B."/>
            <person name="Laplace J.-M."/>
            <person name="Cretenet M."/>
        </authorList>
    </citation>
    <scope>NUCLEOTIDE SEQUENCE</scope>
    <source>
        <strain evidence="2">UCMA15901</strain>
    </source>
</reference>
<proteinExistence type="predicted"/>
<evidence type="ECO:0000313" key="5">
    <source>
        <dbReference type="Proteomes" id="UP001275867"/>
    </source>
</evidence>